<dbReference type="Gene3D" id="3.30.565.10">
    <property type="entry name" value="Histidine kinase-like ATPase, C-terminal domain"/>
    <property type="match status" value="1"/>
</dbReference>
<feature type="domain" description="CheR-type methyltransferase" evidence="12">
    <location>
        <begin position="234"/>
        <end position="467"/>
    </location>
</feature>
<dbReference type="KEGG" id="dgg:DGI_2712"/>
<dbReference type="CDD" id="cd16922">
    <property type="entry name" value="HATPase_EvgS-ArcB-TorS-like"/>
    <property type="match status" value="1"/>
</dbReference>
<evidence type="ECO:0000256" key="3">
    <source>
        <dbReference type="ARBA" id="ARBA00022553"/>
    </source>
</evidence>
<dbReference type="InterPro" id="IPR005467">
    <property type="entry name" value="His_kinase_dom"/>
</dbReference>
<dbReference type="SUPFAM" id="SSF52738">
    <property type="entry name" value="Methylesterase CheB, C-terminal domain"/>
    <property type="match status" value="1"/>
</dbReference>
<evidence type="ECO:0000256" key="4">
    <source>
        <dbReference type="PROSITE-ProRule" id="PRU00050"/>
    </source>
</evidence>
<accession>T2GDR3</accession>
<evidence type="ECO:0000256" key="2">
    <source>
        <dbReference type="ARBA" id="ARBA00012438"/>
    </source>
</evidence>
<keyword evidence="4" id="KW-0378">Hydrolase</keyword>
<keyword evidence="4" id="KW-0145">Chemotaxis</keyword>
<dbReference type="CDD" id="cd17546">
    <property type="entry name" value="REC_hyHK_CKI1_RcsC-like"/>
    <property type="match status" value="1"/>
</dbReference>
<organism evidence="13 14">
    <name type="scientific">Megalodesulfovibrio gigas (strain ATCC 19364 / DSM 1382 / NCIMB 9332 / VKM B-1759)</name>
    <name type="common">Desulfovibrio gigas</name>
    <dbReference type="NCBI Taxonomy" id="1121448"/>
    <lineage>
        <taxon>Bacteria</taxon>
        <taxon>Pseudomonadati</taxon>
        <taxon>Thermodesulfobacteriota</taxon>
        <taxon>Desulfovibrionia</taxon>
        <taxon>Desulfovibrionales</taxon>
        <taxon>Desulfovibrionaceae</taxon>
        <taxon>Megalodesulfovibrio</taxon>
    </lineage>
</organism>
<dbReference type="Gene3D" id="3.40.50.180">
    <property type="entry name" value="Methylesterase CheB, C-terminal domain"/>
    <property type="match status" value="1"/>
</dbReference>
<dbReference type="Pfam" id="PF01739">
    <property type="entry name" value="CheR"/>
    <property type="match status" value="1"/>
</dbReference>
<feature type="coiled-coil region" evidence="6">
    <location>
        <begin position="673"/>
        <end position="746"/>
    </location>
</feature>
<dbReference type="eggNOG" id="COG0642">
    <property type="taxonomic scope" value="Bacteria"/>
</dbReference>
<dbReference type="InterPro" id="IPR036890">
    <property type="entry name" value="HATPase_C_sf"/>
</dbReference>
<evidence type="ECO:0000256" key="6">
    <source>
        <dbReference type="SAM" id="Coils"/>
    </source>
</evidence>
<dbReference type="PROSITE" id="PS50122">
    <property type="entry name" value="CHEB"/>
    <property type="match status" value="1"/>
</dbReference>
<dbReference type="Gene3D" id="3.40.50.2300">
    <property type="match status" value="1"/>
</dbReference>
<feature type="modified residue" description="4-aspartylphosphate" evidence="5">
    <location>
        <position position="1567"/>
    </location>
</feature>
<dbReference type="PROSITE" id="PS50110">
    <property type="entry name" value="RESPONSE_REGULATORY"/>
    <property type="match status" value="1"/>
</dbReference>
<name>T2GDR3_MEGG1</name>
<dbReference type="GO" id="GO:0000156">
    <property type="term" value="F:phosphorelay response regulator activity"/>
    <property type="evidence" value="ECO:0007669"/>
    <property type="project" value="InterPro"/>
</dbReference>
<feature type="domain" description="PAC" evidence="10">
    <location>
        <begin position="1205"/>
        <end position="1257"/>
    </location>
</feature>
<dbReference type="SUPFAM" id="SSF55785">
    <property type="entry name" value="PYP-like sensor domain (PAS domain)"/>
    <property type="match status" value="4"/>
</dbReference>
<dbReference type="EMBL" id="CP006585">
    <property type="protein sequence ID" value="AGW14443.1"/>
    <property type="molecule type" value="Genomic_DNA"/>
</dbReference>
<protein>
    <recommendedName>
        <fullName evidence="2">histidine kinase</fullName>
        <ecNumber evidence="2">2.7.13.3</ecNumber>
    </recommendedName>
</protein>
<dbReference type="SMART" id="SM00138">
    <property type="entry name" value="MeTrc"/>
    <property type="match status" value="1"/>
</dbReference>
<dbReference type="InterPro" id="IPR011006">
    <property type="entry name" value="CheY-like_superfamily"/>
</dbReference>
<dbReference type="GO" id="GO:0008984">
    <property type="term" value="F:protein-glutamate methylesterase activity"/>
    <property type="evidence" value="ECO:0007669"/>
    <property type="project" value="InterPro"/>
</dbReference>
<dbReference type="PROSITE" id="PS50113">
    <property type="entry name" value="PAC"/>
    <property type="match status" value="2"/>
</dbReference>
<keyword evidence="6" id="KW-0175">Coiled coil</keyword>
<dbReference type="CDD" id="cd16434">
    <property type="entry name" value="CheB-CheR_fusion"/>
    <property type="match status" value="1"/>
</dbReference>
<evidence type="ECO:0000256" key="5">
    <source>
        <dbReference type="PROSITE-ProRule" id="PRU00169"/>
    </source>
</evidence>
<gene>
    <name evidence="13" type="ORF">DGI_2712</name>
</gene>
<proteinExistence type="predicted"/>
<dbReference type="Gene3D" id="3.30.450.20">
    <property type="entry name" value="PAS domain"/>
    <property type="match status" value="4"/>
</dbReference>
<dbReference type="Pfam" id="PF00512">
    <property type="entry name" value="HisKA"/>
    <property type="match status" value="1"/>
</dbReference>
<keyword evidence="13" id="KW-0808">Transferase</keyword>
<dbReference type="InterPro" id="IPR022641">
    <property type="entry name" value="CheR_N"/>
</dbReference>
<dbReference type="SMART" id="SM00387">
    <property type="entry name" value="HATPase_c"/>
    <property type="match status" value="1"/>
</dbReference>
<dbReference type="SUPFAM" id="SSF53335">
    <property type="entry name" value="S-adenosyl-L-methionine-dependent methyltransferases"/>
    <property type="match status" value="1"/>
</dbReference>
<feature type="domain" description="PAC" evidence="10">
    <location>
        <begin position="809"/>
        <end position="864"/>
    </location>
</feature>
<dbReference type="InterPro" id="IPR003594">
    <property type="entry name" value="HATPase_dom"/>
</dbReference>
<dbReference type="STRING" id="1121448.DGI_2712"/>
<dbReference type="InterPro" id="IPR013656">
    <property type="entry name" value="PAS_4"/>
</dbReference>
<dbReference type="Proteomes" id="UP000016587">
    <property type="component" value="Chromosome"/>
</dbReference>
<dbReference type="eggNOG" id="COG1352">
    <property type="taxonomic scope" value="Bacteria"/>
</dbReference>
<dbReference type="SUPFAM" id="SSF47384">
    <property type="entry name" value="Homodimeric domain of signal transducing histidine kinase"/>
    <property type="match status" value="1"/>
</dbReference>
<dbReference type="PROSITE" id="PS50112">
    <property type="entry name" value="PAS"/>
    <property type="match status" value="2"/>
</dbReference>
<dbReference type="GO" id="GO:0032259">
    <property type="term" value="P:methylation"/>
    <property type="evidence" value="ECO:0007669"/>
    <property type="project" value="UniProtKB-KW"/>
</dbReference>
<dbReference type="Gene3D" id="3.40.50.150">
    <property type="entry name" value="Vaccinia Virus protein VP39"/>
    <property type="match status" value="1"/>
</dbReference>
<dbReference type="SUPFAM" id="SSF47757">
    <property type="entry name" value="Chemotaxis receptor methyltransferase CheR, N-terminal domain"/>
    <property type="match status" value="1"/>
</dbReference>
<dbReference type="InterPro" id="IPR001610">
    <property type="entry name" value="PAC"/>
</dbReference>
<dbReference type="SMART" id="SM00448">
    <property type="entry name" value="REC"/>
    <property type="match status" value="1"/>
</dbReference>
<dbReference type="InterPro" id="IPR022642">
    <property type="entry name" value="CheR_C"/>
</dbReference>
<dbReference type="OrthoDB" id="9786165at2"/>
<dbReference type="InterPro" id="IPR001789">
    <property type="entry name" value="Sig_transdc_resp-reg_receiver"/>
</dbReference>
<feature type="coiled-coil region" evidence="6">
    <location>
        <begin position="1248"/>
        <end position="1316"/>
    </location>
</feature>
<feature type="domain" description="Histidine kinase" evidence="7">
    <location>
        <begin position="1275"/>
        <end position="1495"/>
    </location>
</feature>
<dbReference type="Pfam" id="PF01339">
    <property type="entry name" value="CheB_methylest"/>
    <property type="match status" value="1"/>
</dbReference>
<dbReference type="Pfam" id="PF13426">
    <property type="entry name" value="PAS_9"/>
    <property type="match status" value="2"/>
</dbReference>
<dbReference type="PRINTS" id="PR00996">
    <property type="entry name" value="CHERMTFRASE"/>
</dbReference>
<keyword evidence="3 5" id="KW-0597">Phosphoprotein</keyword>
<evidence type="ECO:0000259" key="11">
    <source>
        <dbReference type="PROSITE" id="PS50122"/>
    </source>
</evidence>
<keyword evidence="13" id="KW-0489">Methyltransferase</keyword>
<dbReference type="FunFam" id="3.30.565.10:FF:000010">
    <property type="entry name" value="Sensor histidine kinase RcsC"/>
    <property type="match status" value="1"/>
</dbReference>
<keyword evidence="14" id="KW-1185">Reference proteome</keyword>
<dbReference type="NCBIfam" id="TIGR00229">
    <property type="entry name" value="sensory_box"/>
    <property type="match status" value="1"/>
</dbReference>
<feature type="active site" evidence="4">
    <location>
        <position position="143"/>
    </location>
</feature>
<dbReference type="SMART" id="SM00086">
    <property type="entry name" value="PAC"/>
    <property type="match status" value="3"/>
</dbReference>
<dbReference type="RefSeq" id="WP_021761461.1">
    <property type="nucleotide sequence ID" value="NC_022444.1"/>
</dbReference>
<dbReference type="PROSITE" id="PS50109">
    <property type="entry name" value="HIS_KIN"/>
    <property type="match status" value="1"/>
</dbReference>
<evidence type="ECO:0000259" key="7">
    <source>
        <dbReference type="PROSITE" id="PS50109"/>
    </source>
</evidence>
<evidence type="ECO:0000259" key="8">
    <source>
        <dbReference type="PROSITE" id="PS50110"/>
    </source>
</evidence>
<comment type="catalytic activity">
    <reaction evidence="1">
        <text>ATP + protein L-histidine = ADP + protein N-phospho-L-histidine.</text>
        <dbReference type="EC" id="2.7.13.3"/>
    </reaction>
</comment>
<feature type="domain" description="PAS" evidence="9">
    <location>
        <begin position="1025"/>
        <end position="1053"/>
    </location>
</feature>
<dbReference type="Pfam" id="PF08448">
    <property type="entry name" value="PAS_4"/>
    <property type="match status" value="1"/>
</dbReference>
<dbReference type="eggNOG" id="COG2201">
    <property type="taxonomic scope" value="Bacteria"/>
</dbReference>
<dbReference type="InterPro" id="IPR035965">
    <property type="entry name" value="PAS-like_dom_sf"/>
</dbReference>
<dbReference type="Gene3D" id="1.10.287.130">
    <property type="match status" value="1"/>
</dbReference>
<dbReference type="InterPro" id="IPR000780">
    <property type="entry name" value="CheR_MeTrfase"/>
</dbReference>
<dbReference type="PATRIC" id="fig|1121448.10.peg.2669"/>
<dbReference type="InterPro" id="IPR003661">
    <property type="entry name" value="HisK_dim/P_dom"/>
</dbReference>
<dbReference type="InterPro" id="IPR000700">
    <property type="entry name" value="PAS-assoc_C"/>
</dbReference>
<feature type="domain" description="PAS" evidence="9">
    <location>
        <begin position="883"/>
        <end position="954"/>
    </location>
</feature>
<feature type="domain" description="Response regulatory" evidence="8">
    <location>
        <begin position="1518"/>
        <end position="1636"/>
    </location>
</feature>
<dbReference type="Pfam" id="PF03705">
    <property type="entry name" value="CheR_N"/>
    <property type="match status" value="1"/>
</dbReference>
<dbReference type="SMART" id="SM00091">
    <property type="entry name" value="PAS"/>
    <property type="match status" value="5"/>
</dbReference>
<dbReference type="Pfam" id="PF02518">
    <property type="entry name" value="HATPase_c"/>
    <property type="match status" value="1"/>
</dbReference>
<feature type="domain" description="CheB-type methylesterase" evidence="11">
    <location>
        <begin position="12"/>
        <end position="201"/>
    </location>
</feature>
<dbReference type="SUPFAM" id="SSF52172">
    <property type="entry name" value="CheY-like"/>
    <property type="match status" value="1"/>
</dbReference>
<feature type="active site" evidence="4">
    <location>
        <position position="24"/>
    </location>
</feature>
<dbReference type="GO" id="GO:0000155">
    <property type="term" value="F:phosphorelay sensor kinase activity"/>
    <property type="evidence" value="ECO:0007669"/>
    <property type="project" value="InterPro"/>
</dbReference>
<dbReference type="CDD" id="cd00082">
    <property type="entry name" value="HisKA"/>
    <property type="match status" value="1"/>
</dbReference>
<dbReference type="Pfam" id="PF13596">
    <property type="entry name" value="PAS_10"/>
    <property type="match status" value="1"/>
</dbReference>
<evidence type="ECO:0000313" key="13">
    <source>
        <dbReference type="EMBL" id="AGW14443.1"/>
    </source>
</evidence>
<dbReference type="InterPro" id="IPR000014">
    <property type="entry name" value="PAS"/>
</dbReference>
<evidence type="ECO:0000256" key="1">
    <source>
        <dbReference type="ARBA" id="ARBA00000085"/>
    </source>
</evidence>
<reference evidence="13 14" key="1">
    <citation type="journal article" date="2013" name="J. Bacteriol.">
        <title>Roles of HynAB and Ech, the only two hydrogenases found in the model sulfate reducer Desulfovibrio gigas.</title>
        <authorList>
            <person name="Morais-Silva F.O."/>
            <person name="Santos C.I."/>
            <person name="Rodrigues R."/>
            <person name="Pereira I.A."/>
            <person name="Rodrigues-Pousada C."/>
        </authorList>
    </citation>
    <scope>NUCLEOTIDE SEQUENCE [LARGE SCALE GENOMIC DNA]</scope>
    <source>
        <strain evidence="14">ATCC 19364 / DSM 1382 / NCIMB 9332 / VKM B-1759</strain>
    </source>
</reference>
<reference evidence="14" key="2">
    <citation type="submission" date="2013-07" db="EMBL/GenBank/DDBJ databases">
        <authorList>
            <person name="Morais-Silva F.O."/>
            <person name="Rezende A.M."/>
            <person name="Pimentel C."/>
            <person name="Resende D.M."/>
            <person name="Santos C.I."/>
            <person name="Clemente C."/>
            <person name="de Oliveira L.M."/>
            <person name="da Silva S.M."/>
            <person name="Costa D.A."/>
            <person name="Varela-Raposo A."/>
            <person name="Horacio E.C.A."/>
            <person name="Matos M."/>
            <person name="Flores O."/>
            <person name="Ruiz J.C."/>
            <person name="Rodrigues-Pousada C."/>
        </authorList>
    </citation>
    <scope>NUCLEOTIDE SEQUENCE [LARGE SCALE GENOMIC DNA]</scope>
    <source>
        <strain evidence="14">ATCC 19364 / DSM 1382 / NCIMB 9332 / VKM B-1759</strain>
    </source>
</reference>
<dbReference type="PANTHER" id="PTHR24422">
    <property type="entry name" value="CHEMOTAXIS PROTEIN METHYLTRANSFERASE"/>
    <property type="match status" value="1"/>
</dbReference>
<evidence type="ECO:0000259" key="9">
    <source>
        <dbReference type="PROSITE" id="PS50112"/>
    </source>
</evidence>
<dbReference type="InterPro" id="IPR036097">
    <property type="entry name" value="HisK_dim/P_sf"/>
</dbReference>
<dbReference type="PROSITE" id="PS50123">
    <property type="entry name" value="CHER"/>
    <property type="match status" value="1"/>
</dbReference>
<dbReference type="SMART" id="SM00388">
    <property type="entry name" value="HisKA"/>
    <property type="match status" value="1"/>
</dbReference>
<dbReference type="SUPFAM" id="SSF55874">
    <property type="entry name" value="ATPase domain of HSP90 chaperone/DNA topoisomerase II/histidine kinase"/>
    <property type="match status" value="1"/>
</dbReference>
<dbReference type="InterPro" id="IPR000673">
    <property type="entry name" value="Sig_transdc_resp-reg_Me-estase"/>
</dbReference>
<dbReference type="EC" id="2.7.13.3" evidence="2"/>
<dbReference type="Pfam" id="PF00072">
    <property type="entry name" value="Response_reg"/>
    <property type="match status" value="1"/>
</dbReference>
<dbReference type="GO" id="GO:0006935">
    <property type="term" value="P:chemotaxis"/>
    <property type="evidence" value="ECO:0007669"/>
    <property type="project" value="UniProtKB-UniRule"/>
</dbReference>
<dbReference type="InterPro" id="IPR029063">
    <property type="entry name" value="SAM-dependent_MTases_sf"/>
</dbReference>
<dbReference type="HOGENOM" id="CLU_000892_2_1_7"/>
<evidence type="ECO:0000259" key="10">
    <source>
        <dbReference type="PROSITE" id="PS50113"/>
    </source>
</evidence>
<evidence type="ECO:0000313" key="14">
    <source>
        <dbReference type="Proteomes" id="UP000016587"/>
    </source>
</evidence>
<dbReference type="InterPro" id="IPR050903">
    <property type="entry name" value="Bact_Chemotaxis_MeTrfase"/>
</dbReference>
<dbReference type="GO" id="GO:0005737">
    <property type="term" value="C:cytoplasm"/>
    <property type="evidence" value="ECO:0007669"/>
    <property type="project" value="InterPro"/>
</dbReference>
<evidence type="ECO:0000259" key="12">
    <source>
        <dbReference type="PROSITE" id="PS50123"/>
    </source>
</evidence>
<dbReference type="GO" id="GO:0008757">
    <property type="term" value="F:S-adenosylmethionine-dependent methyltransferase activity"/>
    <property type="evidence" value="ECO:0007669"/>
    <property type="project" value="InterPro"/>
</dbReference>
<feature type="active site" evidence="4">
    <location>
        <position position="51"/>
    </location>
</feature>
<sequence>MTTPACCTMADRTTACRIVGLGASAGGLEALEEFFQHIPEAPGCAFVLVMHLDPHHKPLLAELLTRHTHLQALQAEDGMPVAANHIYVIPPNSLLTQENGVLQLTRTPVRRNMRHPIDDYFASLARDCKDAAVGVVFSGAGNDGAVGLKEIGVAGGIAMVQEPATARFDSMPLSALAAGAADVVLPPAQLAERLMALLRRTTPTSLEAAAASSAEASPPDPSLDTVLSPMLIRLEQSTGLAFTNYKRTTLLRRIDKRMRLRDVNSLVEYRDLLDQELEEAMALARELSVSVTSFFRDADVFAALEQDVLPELFAPGKETEDLRIWVPGCASGEEAYSIAILLQEYMRRHAVRKKISMFATDMDDAAIARARTGVYPQSTVNDLPGTLLHRYFLFQNGDYAVSSILRKMIVFARHDLFATPPFSRLDLISCRNLLIYLTPQAQGMLLPLFHHSLRSGGHLVLGVAESLGEHARLFEPVHAKWKIYRRREVPTPTAEYPFMLKSAPLDESTFKKLAAAPPRPDVPQLFQQALLKTFAPPSLLVDERDTILHMEGDLSPFLELPQGRFSNEAVRLVRPPLRLPLRNALRQARRQKTLVVAHGISLSDRPQTVVEVQVHPMQEEYCQESCLLVAFVERLRPTNTRESGVDFESACCEAHDELITRLEEELRITGEQLRLAVQDLEASNQELMASNEELLSMNEELQSSNEELETSQEELQALNEELTSVNTELQANIQALDRSKSDMENLLRATDIATVFLDCQLIIRQFTPAASAMFHVLESDVGRPLEHFANRLQGLDVPAMAATVQETRQRMECLVHSDNSADAERRTYLSRMFPYCSTAGEMDGLVLTFVDITERQRMEDELRSHRDELERLVAERTTQLAERSAQLRTLLDHFPNGSVLLFDQDLRYLVAAGEAMHIMGIASSDLEGKTLYDLQADGVVEALEPVYRQALAGEGSRQDAEFRGQIFDVWVLPVRSDAGAVIAGMVMTQLVTEQRRIQREFAESLDRFKKSFRASPAFMLISTLEEGRIVEVNDALCAMTGHSRHDLIGRTSLAMGILPSVEERETFVRALKACGSLTQQELRIGTRQGTILSTIISAELIELEGKPHILTAGMDLSERIHREKQLQAVMDHVPAAVWIAHDPQCATMEGSRAALELLRVAPGANPSKSALYNPPVHFQVFKDGRELLPHELPMQQAALLGLSLHEEELDIVFEDGEVRHIMGNAVPLLDRDGRVTGAVGAFLDITERAQMERRLEEARALAEEANRAKTAFLANMSHELRTPLNGIMGMAQLVQISTLEQELQEQANMIIEASRHLQSIIDDLMDISQIESNQIKIRPSKTSVREILHRLMAMHQPEAERKGLALRCRIDDDVPTAIQVDGKRISQILNNLMNNALKFTETGQIEVHVHTADGGETPRLRVAVQDTGIGIHASQHEAIFKTFYQVEQNLTRSSQGTGLGLSISQRLAELMGGGIRLESVPGRGSLFTLDLPCQVSPTEHAPLPPVMDPNQLGTQGLHVLVVEDNSVSRLFMTTMLKKSGCTVDEATDGLEAVEQVRSTPYDAVFMDIQMPRLNGLDATRMLRADEDPRVRACCIIALTAYAMPEDKQQFLDAGMDSFLSKPVTFQELHAALHAALEHRENANR</sequence>
<dbReference type="CDD" id="cd00130">
    <property type="entry name" value="PAS"/>
    <property type="match status" value="1"/>
</dbReference>
<dbReference type="PANTHER" id="PTHR24422:SF27">
    <property type="entry name" value="PROTEIN-GLUTAMATE O-METHYLTRANSFERASE"/>
    <property type="match status" value="1"/>
</dbReference>
<dbReference type="InterPro" id="IPR035909">
    <property type="entry name" value="CheB_C"/>
</dbReference>